<evidence type="ECO:0000313" key="2">
    <source>
        <dbReference type="Proteomes" id="UP000799302"/>
    </source>
</evidence>
<organism evidence="1 2">
    <name type="scientific">Microthyrium microscopicum</name>
    <dbReference type="NCBI Taxonomy" id="703497"/>
    <lineage>
        <taxon>Eukaryota</taxon>
        <taxon>Fungi</taxon>
        <taxon>Dikarya</taxon>
        <taxon>Ascomycota</taxon>
        <taxon>Pezizomycotina</taxon>
        <taxon>Dothideomycetes</taxon>
        <taxon>Dothideomycetes incertae sedis</taxon>
        <taxon>Microthyriales</taxon>
        <taxon>Microthyriaceae</taxon>
        <taxon>Microthyrium</taxon>
    </lineage>
</organism>
<dbReference type="Proteomes" id="UP000799302">
    <property type="component" value="Unassembled WGS sequence"/>
</dbReference>
<gene>
    <name evidence="1" type="ORF">BT63DRAFT_428521</name>
</gene>
<accession>A0A6A6U0U9</accession>
<dbReference type="EMBL" id="MU004240">
    <property type="protein sequence ID" value="KAF2665560.1"/>
    <property type="molecule type" value="Genomic_DNA"/>
</dbReference>
<proteinExistence type="predicted"/>
<dbReference type="AlphaFoldDB" id="A0A6A6U0U9"/>
<reference evidence="1" key="1">
    <citation type="journal article" date="2020" name="Stud. Mycol.">
        <title>101 Dothideomycetes genomes: a test case for predicting lifestyles and emergence of pathogens.</title>
        <authorList>
            <person name="Haridas S."/>
            <person name="Albert R."/>
            <person name="Binder M."/>
            <person name="Bloem J."/>
            <person name="Labutti K."/>
            <person name="Salamov A."/>
            <person name="Andreopoulos B."/>
            <person name="Baker S."/>
            <person name="Barry K."/>
            <person name="Bills G."/>
            <person name="Bluhm B."/>
            <person name="Cannon C."/>
            <person name="Castanera R."/>
            <person name="Culley D."/>
            <person name="Daum C."/>
            <person name="Ezra D."/>
            <person name="Gonzalez J."/>
            <person name="Henrissat B."/>
            <person name="Kuo A."/>
            <person name="Liang C."/>
            <person name="Lipzen A."/>
            <person name="Lutzoni F."/>
            <person name="Magnuson J."/>
            <person name="Mondo S."/>
            <person name="Nolan M."/>
            <person name="Ohm R."/>
            <person name="Pangilinan J."/>
            <person name="Park H.-J."/>
            <person name="Ramirez L."/>
            <person name="Alfaro M."/>
            <person name="Sun H."/>
            <person name="Tritt A."/>
            <person name="Yoshinaga Y."/>
            <person name="Zwiers L.-H."/>
            <person name="Turgeon B."/>
            <person name="Goodwin S."/>
            <person name="Spatafora J."/>
            <person name="Crous P."/>
            <person name="Grigoriev I."/>
        </authorList>
    </citation>
    <scope>NUCLEOTIDE SEQUENCE</scope>
    <source>
        <strain evidence="1">CBS 115976</strain>
    </source>
</reference>
<keyword evidence="2" id="KW-1185">Reference proteome</keyword>
<evidence type="ECO:0000313" key="1">
    <source>
        <dbReference type="EMBL" id="KAF2665560.1"/>
    </source>
</evidence>
<sequence length="412" mass="47189">MDVAKCIELHNRIVKYAMDKTSPYRTINVTRSWFSFYGSEAEELREVLTPPVIHFLEGIDIVDPDVLPFLPIFDGIANPSEMRDEFMPESWILLYQTIENEFDDKGLMLDLGRDGACSFFDDVDSLMEPNFSGHWISLEVALQFYLRRIEVGQFALLPGSVHDPVPCWIMLPYSESELELTLDTWHDYLEEMIHKYPNQAKIAQEEQEEYGWFTTQRLDEHNVQGFAREFMSKARKPPPSIKYIAPTLRILDTETLTAITAYKRLKHATDHAFRDDYSFLLFPGDAFSTWSVSDRGAKAEAWERLFLLDKRAGLYVIPSQNKMAEIGDVVELLTPTSVDGSCMGIFKYGPNCPLMGEHGVRLHDVINIWRRLLCDSELWSVGADGIQGGVEAWKLVETNAESFKPDSICMTL</sequence>
<protein>
    <submittedName>
        <fullName evidence="1">Uncharacterized protein</fullName>
    </submittedName>
</protein>
<name>A0A6A6U0U9_9PEZI</name>
<dbReference type="OrthoDB" id="3029470at2759"/>